<dbReference type="Pfam" id="PF00589">
    <property type="entry name" value="Phage_integrase"/>
    <property type="match status" value="1"/>
</dbReference>
<keyword evidence="4" id="KW-0233">DNA recombination</keyword>
<comment type="similarity">
    <text evidence="1">Belongs to the 'phage' integrase family.</text>
</comment>
<evidence type="ECO:0000256" key="2">
    <source>
        <dbReference type="ARBA" id="ARBA00022908"/>
    </source>
</evidence>
<gene>
    <name evidence="6" type="ORF">BA890_17110</name>
</gene>
<dbReference type="GeneID" id="70915443"/>
<proteinExistence type="inferred from homology"/>
<dbReference type="GO" id="GO:0006310">
    <property type="term" value="P:DNA recombination"/>
    <property type="evidence" value="ECO:0007669"/>
    <property type="project" value="UniProtKB-KW"/>
</dbReference>
<dbReference type="InterPro" id="IPR002104">
    <property type="entry name" value="Integrase_catalytic"/>
</dbReference>
<accession>A0AAN1CXT4</accession>
<reference evidence="6 7" key="1">
    <citation type="submission" date="2016-07" db="EMBL/GenBank/DDBJ databases">
        <title>Developing Vibrio natriegens as a novel, fast-growing host for biotechnology.</title>
        <authorList>
            <person name="Weinstock M.T."/>
            <person name="Hesek E.D."/>
            <person name="Wilson C.M."/>
            <person name="Gibson D.G."/>
        </authorList>
    </citation>
    <scope>NUCLEOTIDE SEQUENCE [LARGE SCALE GENOMIC DNA]</scope>
    <source>
        <strain evidence="6 7">ATCC 14048</strain>
    </source>
</reference>
<keyword evidence="7" id="KW-1185">Reference proteome</keyword>
<dbReference type="InterPro" id="IPR011010">
    <property type="entry name" value="DNA_brk_join_enz"/>
</dbReference>
<organism evidence="6 7">
    <name type="scientific">Vibrio natriegens NBRC 15636 = ATCC 14048 = DSM 759</name>
    <dbReference type="NCBI Taxonomy" id="1219067"/>
    <lineage>
        <taxon>Bacteria</taxon>
        <taxon>Pseudomonadati</taxon>
        <taxon>Pseudomonadota</taxon>
        <taxon>Gammaproteobacteria</taxon>
        <taxon>Vibrionales</taxon>
        <taxon>Vibrionaceae</taxon>
        <taxon>Vibrio</taxon>
    </lineage>
</organism>
<dbReference type="CDD" id="cd01184">
    <property type="entry name" value="INT_C_like_1"/>
    <property type="match status" value="1"/>
</dbReference>
<dbReference type="InterPro" id="IPR013762">
    <property type="entry name" value="Integrase-like_cat_sf"/>
</dbReference>
<evidence type="ECO:0000256" key="4">
    <source>
        <dbReference type="ARBA" id="ARBA00023172"/>
    </source>
</evidence>
<evidence type="ECO:0000313" key="7">
    <source>
        <dbReference type="Proteomes" id="UP000092741"/>
    </source>
</evidence>
<dbReference type="Gene3D" id="1.10.150.130">
    <property type="match status" value="1"/>
</dbReference>
<protein>
    <recommendedName>
        <fullName evidence="5">Tyr recombinase domain-containing protein</fullName>
    </recommendedName>
</protein>
<evidence type="ECO:0000313" key="6">
    <source>
        <dbReference type="EMBL" id="ANQ14468.1"/>
    </source>
</evidence>
<dbReference type="EMBL" id="CP016346">
    <property type="protein sequence ID" value="ANQ14468.1"/>
    <property type="molecule type" value="Genomic_DNA"/>
</dbReference>
<sequence>MYLFKNRYSVYFVRLCTPKTLVKLGYPFDFKFSLKTKIRAIAIRRSQPIIIKVLESLDKVDPDRDCHKKVRSEIVSTVNALRASFTDEGTHYSPSIFQSGTSEPKAIRNNFAQGYKWQQDFIASKQQQRITNLTVHQLNQRTRYFLDHLKKKKLSIMKASSSDLMAFADHLHMWRKSSKTKKDYWSAAKQFVKWLHLKQHLKTNPFEGMSMTFKSEKYASDQRERWSNEEVKTLLASNLFKASSCSLQWTTLLLIYMGLRPTEACQLTVNDIKTEKGMFVLNITDKGEAQKLKNQHSLRTIPIPTVLIKKGFIDYVRHRRQVNKLYLFDWKPRGNDCDWTKQYRTQFGKIQTSINMKPNDRPTAYGFRHTFIDCLKQTGVEEYQVAEVVGHANPNMTYGRYGKKLTLVALIAVVEMFSIDDDQQAL</sequence>
<dbReference type="AlphaFoldDB" id="A0AAN1CXT4"/>
<dbReference type="KEGG" id="vna:PN96_21615"/>
<dbReference type="SUPFAM" id="SSF56349">
    <property type="entry name" value="DNA breaking-rejoining enzymes"/>
    <property type="match status" value="1"/>
</dbReference>
<dbReference type="PANTHER" id="PTHR30349">
    <property type="entry name" value="PHAGE INTEGRASE-RELATED"/>
    <property type="match status" value="1"/>
</dbReference>
<keyword evidence="2" id="KW-0229">DNA integration</keyword>
<evidence type="ECO:0000256" key="1">
    <source>
        <dbReference type="ARBA" id="ARBA00008857"/>
    </source>
</evidence>
<evidence type="ECO:0000259" key="5">
    <source>
        <dbReference type="PROSITE" id="PS51898"/>
    </source>
</evidence>
<dbReference type="Proteomes" id="UP000092741">
    <property type="component" value="Chromosome 2"/>
</dbReference>
<dbReference type="GO" id="GO:0003677">
    <property type="term" value="F:DNA binding"/>
    <property type="evidence" value="ECO:0007669"/>
    <property type="project" value="UniProtKB-KW"/>
</dbReference>
<dbReference type="Gene3D" id="1.10.443.10">
    <property type="entry name" value="Intergrase catalytic core"/>
    <property type="match status" value="1"/>
</dbReference>
<dbReference type="GO" id="GO:0015074">
    <property type="term" value="P:DNA integration"/>
    <property type="evidence" value="ECO:0007669"/>
    <property type="project" value="UniProtKB-KW"/>
</dbReference>
<keyword evidence="3" id="KW-0238">DNA-binding</keyword>
<evidence type="ECO:0000256" key="3">
    <source>
        <dbReference type="ARBA" id="ARBA00023125"/>
    </source>
</evidence>
<dbReference type="PROSITE" id="PS51898">
    <property type="entry name" value="TYR_RECOMBINASE"/>
    <property type="match status" value="1"/>
</dbReference>
<name>A0AAN1CXT4_VIBNA</name>
<dbReference type="PANTHER" id="PTHR30349:SF41">
    <property type="entry name" value="INTEGRASE_RECOMBINASE PROTEIN MJ0367-RELATED"/>
    <property type="match status" value="1"/>
</dbReference>
<dbReference type="InterPro" id="IPR010998">
    <property type="entry name" value="Integrase_recombinase_N"/>
</dbReference>
<dbReference type="RefSeq" id="WP_020336041.1">
    <property type="nucleotide sequence ID" value="NZ_ATFJ01000039.1"/>
</dbReference>
<feature type="domain" description="Tyr recombinase" evidence="5">
    <location>
        <begin position="221"/>
        <end position="415"/>
    </location>
</feature>
<dbReference type="InterPro" id="IPR050090">
    <property type="entry name" value="Tyrosine_recombinase_XerCD"/>
</dbReference>